<feature type="transmembrane region" description="Helical" evidence="1">
    <location>
        <begin position="234"/>
        <end position="257"/>
    </location>
</feature>
<feature type="transmembrane region" description="Helical" evidence="1">
    <location>
        <begin position="355"/>
        <end position="373"/>
    </location>
</feature>
<comment type="caution">
    <text evidence="3">The sequence shown here is derived from an EMBL/GenBank/DDBJ whole genome shotgun (WGS) entry which is preliminary data.</text>
</comment>
<feature type="transmembrane region" description="Helical" evidence="1">
    <location>
        <begin position="316"/>
        <end position="343"/>
    </location>
</feature>
<protein>
    <recommendedName>
        <fullName evidence="5">HupE/UreJ family protein</fullName>
    </recommendedName>
</protein>
<evidence type="ECO:0000256" key="2">
    <source>
        <dbReference type="SAM" id="SignalP"/>
    </source>
</evidence>
<dbReference type="Pfam" id="PF13795">
    <property type="entry name" value="HupE_UreJ_2"/>
    <property type="match status" value="1"/>
</dbReference>
<dbReference type="EMBL" id="JDVG02000139">
    <property type="protein sequence ID" value="KFB73915.1"/>
    <property type="molecule type" value="Genomic_DNA"/>
</dbReference>
<proteinExistence type="predicted"/>
<name>A0A080M0T4_9PROT</name>
<keyword evidence="1" id="KW-1133">Transmembrane helix</keyword>
<feature type="chain" id="PRO_5001750699" description="HupE/UreJ family protein" evidence="2">
    <location>
        <begin position="30"/>
        <end position="383"/>
    </location>
</feature>
<evidence type="ECO:0000313" key="3">
    <source>
        <dbReference type="EMBL" id="KFB73915.1"/>
    </source>
</evidence>
<gene>
    <name evidence="3" type="ORF">AW09_000809</name>
</gene>
<keyword evidence="2" id="KW-0732">Signal</keyword>
<feature type="transmembrane region" description="Helical" evidence="1">
    <location>
        <begin position="193"/>
        <end position="214"/>
    </location>
</feature>
<dbReference type="AlphaFoldDB" id="A0A080M0T4"/>
<feature type="transmembrane region" description="Helical" evidence="1">
    <location>
        <begin position="289"/>
        <end position="310"/>
    </location>
</feature>
<feature type="transmembrane region" description="Helical" evidence="1">
    <location>
        <begin position="263"/>
        <end position="282"/>
    </location>
</feature>
<dbReference type="InterPro" id="IPR018247">
    <property type="entry name" value="EF_Hand_1_Ca_BS"/>
</dbReference>
<organism evidence="3 4">
    <name type="scientific">Candidatus Accumulibacter phosphatis</name>
    <dbReference type="NCBI Taxonomy" id="327160"/>
    <lineage>
        <taxon>Bacteria</taxon>
        <taxon>Pseudomonadati</taxon>
        <taxon>Pseudomonadota</taxon>
        <taxon>Betaproteobacteria</taxon>
        <taxon>Candidatus Accumulibacter</taxon>
    </lineage>
</organism>
<feature type="signal peptide" evidence="2">
    <location>
        <begin position="1"/>
        <end position="29"/>
    </location>
</feature>
<keyword evidence="1" id="KW-0812">Transmembrane</keyword>
<sequence precursor="true">MKTVHLVSLQVLKGFAMLLILLASPAALAHKPSDSYLSLQVTETAIHGQWDIALRDLDYALGLDDNQDGAITWGELRAHHADIAAYALARLTLSADGEACTTAVLEHLVDDHSDGAYAVLRFSASCEAAAHVLSASYRLFFDVDPQHRGLLRLEHAGQTHTAIFATATPVQRFELGENDHLRQFIDYIAHGVWHIWIGFDHLLFLLSLLLPAVLIRVDGGWTGAARFRDALWDVVKVVSAFTLAHSITLTLAALDVIQLPSRWVESAIAASVIVAALNNLVVMAGASRWLFAFAFGLIHGFGFASVLADLGLPQNALLLALVAFNLGVELGQLAIVALFLPLAWGVRNQWIYRRGVLAGGSLLVIVTASVWLVERVFDLKLIA</sequence>
<keyword evidence="1" id="KW-0472">Membrane</keyword>
<reference evidence="3 4" key="1">
    <citation type="submission" date="2014-02" db="EMBL/GenBank/DDBJ databases">
        <title>Expanding our view of genomic diversity in Candidatus Accumulibacter clades.</title>
        <authorList>
            <person name="Skennerton C.T."/>
            <person name="Barr J.J."/>
            <person name="Slater F.R."/>
            <person name="Bond P.L."/>
            <person name="Tyson G.W."/>
        </authorList>
    </citation>
    <scope>NUCLEOTIDE SEQUENCE [LARGE SCALE GENOMIC DNA]</scope>
    <source>
        <strain evidence="4">BA-91</strain>
    </source>
</reference>
<evidence type="ECO:0000256" key="1">
    <source>
        <dbReference type="SAM" id="Phobius"/>
    </source>
</evidence>
<evidence type="ECO:0008006" key="5">
    <source>
        <dbReference type="Google" id="ProtNLM"/>
    </source>
</evidence>
<dbReference type="InterPro" id="IPR032809">
    <property type="entry name" value="Put_HupE_UreJ"/>
</dbReference>
<dbReference type="PROSITE" id="PS00018">
    <property type="entry name" value="EF_HAND_1"/>
    <property type="match status" value="1"/>
</dbReference>
<dbReference type="Proteomes" id="UP000020077">
    <property type="component" value="Unassembled WGS sequence"/>
</dbReference>
<evidence type="ECO:0000313" key="4">
    <source>
        <dbReference type="Proteomes" id="UP000020077"/>
    </source>
</evidence>
<accession>A0A080M0T4</accession>